<protein>
    <submittedName>
        <fullName evidence="1">DUF5131 family protein</fullName>
    </submittedName>
</protein>
<evidence type="ECO:0000313" key="2">
    <source>
        <dbReference type="Proteomes" id="UP001595839"/>
    </source>
</evidence>
<dbReference type="EMBL" id="JBHSFK010000008">
    <property type="protein sequence ID" value="MFC4500672.1"/>
    <property type="molecule type" value="Genomic_DNA"/>
</dbReference>
<dbReference type="Pfam" id="PF07505">
    <property type="entry name" value="DUF5131"/>
    <property type="match status" value="1"/>
</dbReference>
<reference evidence="2" key="1">
    <citation type="journal article" date="2019" name="Int. J. Syst. Evol. Microbiol.">
        <title>The Global Catalogue of Microorganisms (GCM) 10K type strain sequencing project: providing services to taxonomists for standard genome sequencing and annotation.</title>
        <authorList>
            <consortium name="The Broad Institute Genomics Platform"/>
            <consortium name="The Broad Institute Genome Sequencing Center for Infectious Disease"/>
            <person name="Wu L."/>
            <person name="Ma J."/>
        </authorList>
    </citation>
    <scope>NUCLEOTIDE SEQUENCE [LARGE SCALE GENOMIC DNA]</scope>
    <source>
        <strain evidence="2">CGMCC 4.7177</strain>
    </source>
</reference>
<evidence type="ECO:0000313" key="1">
    <source>
        <dbReference type="EMBL" id="MFC4500672.1"/>
    </source>
</evidence>
<sequence>MTDTTIEWATKTWNPTLGCTRVSPGCDNCYAIPEAWRHMHASNPKVAAAYAGTAHKVDGRTDWTGRINLLDGRLDQPKHWRKPERIFVNSMSDVFAARVPVDYVTKIWRTMQDTPRHTYQILTKRPERVARVLDKVHAELGLTQPLANVWLGTSIESDEYVRRADALRQAPAAVRFISAEPLLGPLPSLDLQRIDWVILGGESKSGARPLEVDWIRDVVDRCRTSGVTPFVKQLGTVWAKANGAADKKGGEPDDWPEDLRVREFPAAA</sequence>
<gene>
    <name evidence="1" type="ORF">ACFPIH_14250</name>
</gene>
<proteinExistence type="predicted"/>
<comment type="caution">
    <text evidence="1">The sequence shown here is derived from an EMBL/GenBank/DDBJ whole genome shotgun (WGS) entry which is preliminary data.</text>
</comment>
<accession>A0ABV9AMN5</accession>
<dbReference type="RefSeq" id="WP_381171658.1">
    <property type="nucleotide sequence ID" value="NZ_JBHSFK010000008.1"/>
</dbReference>
<organism evidence="1 2">
    <name type="scientific">Streptomyces vulcanius</name>
    <dbReference type="NCBI Taxonomy" id="1441876"/>
    <lineage>
        <taxon>Bacteria</taxon>
        <taxon>Bacillati</taxon>
        <taxon>Actinomycetota</taxon>
        <taxon>Actinomycetes</taxon>
        <taxon>Kitasatosporales</taxon>
        <taxon>Streptomycetaceae</taxon>
        <taxon>Streptomyces</taxon>
    </lineage>
</organism>
<keyword evidence="2" id="KW-1185">Reference proteome</keyword>
<dbReference type="InterPro" id="IPR011101">
    <property type="entry name" value="DUF5131"/>
</dbReference>
<name>A0ABV9AMN5_9ACTN</name>
<dbReference type="Proteomes" id="UP001595839">
    <property type="component" value="Unassembled WGS sequence"/>
</dbReference>